<evidence type="ECO:0000313" key="9">
    <source>
        <dbReference type="EMBL" id="QAA31466.1"/>
    </source>
</evidence>
<evidence type="ECO:0000256" key="4">
    <source>
        <dbReference type="ARBA" id="ARBA00022692"/>
    </source>
</evidence>
<comment type="subcellular location">
    <subcellularLocation>
        <location evidence="1 7">Cell membrane</location>
        <topology evidence="1 7">Multi-pass membrane protein</topology>
    </subcellularLocation>
</comment>
<proteinExistence type="inferred from homology"/>
<feature type="domain" description="ABC transmembrane type-1" evidence="8">
    <location>
        <begin position="95"/>
        <end position="296"/>
    </location>
</feature>
<feature type="transmembrane region" description="Helical" evidence="7">
    <location>
        <begin position="101"/>
        <end position="122"/>
    </location>
</feature>
<evidence type="ECO:0000256" key="2">
    <source>
        <dbReference type="ARBA" id="ARBA00022448"/>
    </source>
</evidence>
<dbReference type="EMBL" id="CP025746">
    <property type="protein sequence ID" value="QAA31466.1"/>
    <property type="molecule type" value="Genomic_DNA"/>
</dbReference>
<organism evidence="9 10">
    <name type="scientific">Clostridium manihotivorum</name>
    <dbReference type="NCBI Taxonomy" id="2320868"/>
    <lineage>
        <taxon>Bacteria</taxon>
        <taxon>Bacillati</taxon>
        <taxon>Bacillota</taxon>
        <taxon>Clostridia</taxon>
        <taxon>Eubacteriales</taxon>
        <taxon>Clostridiaceae</taxon>
        <taxon>Clostridium</taxon>
    </lineage>
</organism>
<dbReference type="Gene3D" id="1.10.3720.10">
    <property type="entry name" value="MetI-like"/>
    <property type="match status" value="1"/>
</dbReference>
<feature type="transmembrane region" description="Helical" evidence="7">
    <location>
        <begin position="273"/>
        <end position="299"/>
    </location>
</feature>
<dbReference type="CDD" id="cd06261">
    <property type="entry name" value="TM_PBP2"/>
    <property type="match status" value="1"/>
</dbReference>
<evidence type="ECO:0000313" key="10">
    <source>
        <dbReference type="Proteomes" id="UP000286268"/>
    </source>
</evidence>
<evidence type="ECO:0000256" key="3">
    <source>
        <dbReference type="ARBA" id="ARBA00022475"/>
    </source>
</evidence>
<keyword evidence="2 7" id="KW-0813">Transport</keyword>
<protein>
    <submittedName>
        <fullName evidence="9">Peptide ABC transporter permease</fullName>
    </submittedName>
</protein>
<evidence type="ECO:0000259" key="8">
    <source>
        <dbReference type="PROSITE" id="PS50928"/>
    </source>
</evidence>
<feature type="transmembrane region" description="Helical" evidence="7">
    <location>
        <begin position="9"/>
        <end position="30"/>
    </location>
</feature>
<dbReference type="InterPro" id="IPR045621">
    <property type="entry name" value="BPD_transp_1_N"/>
</dbReference>
<dbReference type="InterPro" id="IPR035906">
    <property type="entry name" value="MetI-like_sf"/>
</dbReference>
<evidence type="ECO:0000256" key="1">
    <source>
        <dbReference type="ARBA" id="ARBA00004651"/>
    </source>
</evidence>
<evidence type="ECO:0000256" key="5">
    <source>
        <dbReference type="ARBA" id="ARBA00022989"/>
    </source>
</evidence>
<dbReference type="OrthoDB" id="9773221at2"/>
<dbReference type="Pfam" id="PF19300">
    <property type="entry name" value="BPD_transp_1_N"/>
    <property type="match status" value="1"/>
</dbReference>
<accession>A0A3R5U857</accession>
<keyword evidence="6 7" id="KW-0472">Membrane</keyword>
<name>A0A3R5U857_9CLOT</name>
<dbReference type="GO" id="GO:0005886">
    <property type="term" value="C:plasma membrane"/>
    <property type="evidence" value="ECO:0007669"/>
    <property type="project" value="UniProtKB-SubCell"/>
</dbReference>
<keyword evidence="4 7" id="KW-0812">Transmembrane</keyword>
<dbReference type="Pfam" id="PF00528">
    <property type="entry name" value="BPD_transp_1"/>
    <property type="match status" value="1"/>
</dbReference>
<keyword evidence="10" id="KW-1185">Reference proteome</keyword>
<dbReference type="AlphaFoldDB" id="A0A3R5U857"/>
<feature type="transmembrane region" description="Helical" evidence="7">
    <location>
        <begin position="171"/>
        <end position="191"/>
    </location>
</feature>
<dbReference type="PANTHER" id="PTHR30465">
    <property type="entry name" value="INNER MEMBRANE ABC TRANSPORTER"/>
    <property type="match status" value="1"/>
</dbReference>
<evidence type="ECO:0000256" key="6">
    <source>
        <dbReference type="ARBA" id="ARBA00023136"/>
    </source>
</evidence>
<dbReference type="SUPFAM" id="SSF161098">
    <property type="entry name" value="MetI-like"/>
    <property type="match status" value="1"/>
</dbReference>
<dbReference type="PANTHER" id="PTHR30465:SF74">
    <property type="entry name" value="OLIGOPEPTIDE TRANSPORT SYSTEM PERMEASE PROTEIN OPPB"/>
    <property type="match status" value="1"/>
</dbReference>
<keyword evidence="5 7" id="KW-1133">Transmembrane helix</keyword>
<dbReference type="InterPro" id="IPR000515">
    <property type="entry name" value="MetI-like"/>
</dbReference>
<dbReference type="KEGG" id="cmah:C1I91_07355"/>
<feature type="transmembrane region" description="Helical" evidence="7">
    <location>
        <begin position="134"/>
        <end position="156"/>
    </location>
</feature>
<evidence type="ECO:0000256" key="7">
    <source>
        <dbReference type="RuleBase" id="RU363032"/>
    </source>
</evidence>
<sequence>MFKYTLKRIAISLLTIFIVITATFFLIRAIPGGPFTGEKKLAPSILENLNKKFGLNKPLGQQYTTYVSTIITKGDLGPSMQYEGTTVNDVIKKFFPVSARLGLASVLFSLVFGVLLGILSALKENKWQDRVSMVISTIGVTVPSFVMATLLTYFFAIKFKIFPAIGLKTPASYILPTIALGGYSMAFVSRLSRSSLVEVLRQDFIRVAKAKGLSQRVVISKHALRNSMIPIITYVGPLLASVLTGSFVVESIFGIPGLGREFVTSIGNRDYTLIMGLTIFYCAFLVLCNLIVDILYGFVDPRIKIQD</sequence>
<dbReference type="PROSITE" id="PS50928">
    <property type="entry name" value="ABC_TM1"/>
    <property type="match status" value="1"/>
</dbReference>
<keyword evidence="3" id="KW-1003">Cell membrane</keyword>
<dbReference type="RefSeq" id="WP_128212279.1">
    <property type="nucleotide sequence ID" value="NZ_CP025746.1"/>
</dbReference>
<comment type="similarity">
    <text evidence="7">Belongs to the binding-protein-dependent transport system permease family.</text>
</comment>
<dbReference type="Proteomes" id="UP000286268">
    <property type="component" value="Chromosome"/>
</dbReference>
<dbReference type="GO" id="GO:0055085">
    <property type="term" value="P:transmembrane transport"/>
    <property type="evidence" value="ECO:0007669"/>
    <property type="project" value="InterPro"/>
</dbReference>
<gene>
    <name evidence="9" type="ORF">C1I91_07355</name>
</gene>
<reference evidence="9 10" key="1">
    <citation type="submission" date="2018-01" db="EMBL/GenBank/DDBJ databases">
        <title>Genome Sequencing and Assembly of Anaerobacter polyendosporus strain CT4.</title>
        <authorList>
            <person name="Tachaapaikoon C."/>
            <person name="Sutheeworapong S."/>
            <person name="Jenjaroenpun P."/>
            <person name="Wongsurawat T."/>
            <person name="Nookeaw I."/>
            <person name="Cheawchanlertfa P."/>
            <person name="Kosugi A."/>
            <person name="Cheevadhanarak S."/>
            <person name="Ratanakhanokchai K."/>
        </authorList>
    </citation>
    <scope>NUCLEOTIDE SEQUENCE [LARGE SCALE GENOMIC DNA]</scope>
    <source>
        <strain evidence="9 10">CT4</strain>
    </source>
</reference>
<feature type="transmembrane region" description="Helical" evidence="7">
    <location>
        <begin position="231"/>
        <end position="253"/>
    </location>
</feature>